<dbReference type="InParanoid" id="A0A0H2RH69"/>
<protein>
    <submittedName>
        <fullName evidence="1">Uncharacterized protein</fullName>
    </submittedName>
</protein>
<proteinExistence type="predicted"/>
<dbReference type="EMBL" id="KQ086635">
    <property type="protein sequence ID" value="KLO04236.1"/>
    <property type="molecule type" value="Genomic_DNA"/>
</dbReference>
<evidence type="ECO:0000313" key="2">
    <source>
        <dbReference type="Proteomes" id="UP000053477"/>
    </source>
</evidence>
<accession>A0A0H2RH69</accession>
<dbReference type="Proteomes" id="UP000053477">
    <property type="component" value="Unassembled WGS sequence"/>
</dbReference>
<name>A0A0H2RH69_9AGAM</name>
<gene>
    <name evidence="1" type="ORF">SCHPADRAFT_758736</name>
</gene>
<organism evidence="1 2">
    <name type="scientific">Schizopora paradoxa</name>
    <dbReference type="NCBI Taxonomy" id="27342"/>
    <lineage>
        <taxon>Eukaryota</taxon>
        <taxon>Fungi</taxon>
        <taxon>Dikarya</taxon>
        <taxon>Basidiomycota</taxon>
        <taxon>Agaricomycotina</taxon>
        <taxon>Agaricomycetes</taxon>
        <taxon>Hymenochaetales</taxon>
        <taxon>Schizoporaceae</taxon>
        <taxon>Schizopora</taxon>
    </lineage>
</organism>
<sequence>MHGRIERARERGRVIPASYDVLPSYCTHPSILVVEPSSSLSHPSLRCRDVSRAPAARWVSAVNTFLTLGIRRSRRRNDGTIVDMASPPSKFISPAIARHGAVPTATSKAGERSPSRAAAFEFLHLLSPSHPLAMLHEPPQRKDRTSRRSANGVASYCHKIIVVTLRPPSASSHHRGALHDGLIVVRQAGAVSWP</sequence>
<reference evidence="1 2" key="1">
    <citation type="submission" date="2015-04" db="EMBL/GenBank/DDBJ databases">
        <title>Complete genome sequence of Schizopora paradoxa KUC8140, a cosmopolitan wood degrader in East Asia.</title>
        <authorList>
            <consortium name="DOE Joint Genome Institute"/>
            <person name="Min B."/>
            <person name="Park H."/>
            <person name="Jang Y."/>
            <person name="Kim J.-J."/>
            <person name="Kim K.H."/>
            <person name="Pangilinan J."/>
            <person name="Lipzen A."/>
            <person name="Riley R."/>
            <person name="Grigoriev I.V."/>
            <person name="Spatafora J.W."/>
            <person name="Choi I.-G."/>
        </authorList>
    </citation>
    <scope>NUCLEOTIDE SEQUENCE [LARGE SCALE GENOMIC DNA]</scope>
    <source>
        <strain evidence="1 2">KUC8140</strain>
    </source>
</reference>
<dbReference type="AlphaFoldDB" id="A0A0H2RH69"/>
<evidence type="ECO:0000313" key="1">
    <source>
        <dbReference type="EMBL" id="KLO04236.1"/>
    </source>
</evidence>
<keyword evidence="2" id="KW-1185">Reference proteome</keyword>